<organism evidence="1 2">
    <name type="scientific">Paenibacillus flagellatus</name>
    <dbReference type="NCBI Taxonomy" id="2211139"/>
    <lineage>
        <taxon>Bacteria</taxon>
        <taxon>Bacillati</taxon>
        <taxon>Bacillota</taxon>
        <taxon>Bacilli</taxon>
        <taxon>Bacillales</taxon>
        <taxon>Paenibacillaceae</taxon>
        <taxon>Paenibacillus</taxon>
    </lineage>
</organism>
<keyword evidence="2" id="KW-1185">Reference proteome</keyword>
<evidence type="ECO:0000313" key="2">
    <source>
        <dbReference type="Proteomes" id="UP000247476"/>
    </source>
</evidence>
<dbReference type="Proteomes" id="UP000247476">
    <property type="component" value="Unassembled WGS sequence"/>
</dbReference>
<evidence type="ECO:0000313" key="1">
    <source>
        <dbReference type="EMBL" id="PYI51055.1"/>
    </source>
</evidence>
<gene>
    <name evidence="1" type="ORF">DLM86_27205</name>
</gene>
<accession>A0A2V5JW89</accession>
<reference evidence="1 2" key="1">
    <citation type="submission" date="2018-05" db="EMBL/GenBank/DDBJ databases">
        <title>Paenibacillus flagellatus sp. nov., isolated from selenium mineral soil.</title>
        <authorList>
            <person name="Dai X."/>
        </authorList>
    </citation>
    <scope>NUCLEOTIDE SEQUENCE [LARGE SCALE GENOMIC DNA]</scope>
    <source>
        <strain evidence="1 2">DXL2</strain>
    </source>
</reference>
<protein>
    <submittedName>
        <fullName evidence="1">Uncharacterized protein</fullName>
    </submittedName>
</protein>
<dbReference type="EMBL" id="QJVJ01000015">
    <property type="protein sequence ID" value="PYI51055.1"/>
    <property type="molecule type" value="Genomic_DNA"/>
</dbReference>
<proteinExistence type="predicted"/>
<dbReference type="AlphaFoldDB" id="A0A2V5JW89"/>
<comment type="caution">
    <text evidence="1">The sequence shown here is derived from an EMBL/GenBank/DDBJ whole genome shotgun (WGS) entry which is preliminary data.</text>
</comment>
<name>A0A2V5JW89_9BACL</name>
<dbReference type="RefSeq" id="WP_110843209.1">
    <property type="nucleotide sequence ID" value="NZ_QJVJ01000015.1"/>
</dbReference>
<sequence length="102" mass="11153">MKHVIRQFPNLAFTEEAWAASVGGRGLASEDRLGMFRALIALDRFGLDESFVSGLSETPDGGIELAFRGKSRKTWAFRAVADAGAPSKFVIVRFYEKPDGDA</sequence>